<comment type="caution">
    <text evidence="2">The sequence shown here is derived from an EMBL/GenBank/DDBJ whole genome shotgun (WGS) entry which is preliminary data.</text>
</comment>
<proteinExistence type="predicted"/>
<dbReference type="PANTHER" id="PTHR36030:SF1">
    <property type="entry name" value="CALMODULIN-BINDING DOMAIN-CONTAINING PROTEIN"/>
    <property type="match status" value="1"/>
</dbReference>
<protein>
    <submittedName>
        <fullName evidence="2">Uncharacterized protein</fullName>
    </submittedName>
</protein>
<gene>
    <name evidence="2" type="ORF">QN277_020788</name>
</gene>
<feature type="region of interest" description="Disordered" evidence="1">
    <location>
        <begin position="14"/>
        <end position="35"/>
    </location>
</feature>
<accession>A0AAE1MSX0</accession>
<sequence>MEFTRKRSRELLKGTLMGLHRGNKPSSTSNKTKQSLASLSSGTVGYVAHQDCVMAQTKPKVSTMVADNKRGDSVAQLDDVYGVVADESVDAKADLYISRVQERFKLERLNSERFNF</sequence>
<dbReference type="Proteomes" id="UP001293593">
    <property type="component" value="Unassembled WGS sequence"/>
</dbReference>
<evidence type="ECO:0000313" key="2">
    <source>
        <dbReference type="EMBL" id="KAK4272201.1"/>
    </source>
</evidence>
<evidence type="ECO:0000313" key="3">
    <source>
        <dbReference type="Proteomes" id="UP001293593"/>
    </source>
</evidence>
<dbReference type="Pfam" id="PF05553">
    <property type="entry name" value="DUF761"/>
    <property type="match status" value="1"/>
</dbReference>
<evidence type="ECO:0000256" key="1">
    <source>
        <dbReference type="SAM" id="MobiDB-lite"/>
    </source>
</evidence>
<organism evidence="2 3">
    <name type="scientific">Acacia crassicarpa</name>
    <name type="common">northern wattle</name>
    <dbReference type="NCBI Taxonomy" id="499986"/>
    <lineage>
        <taxon>Eukaryota</taxon>
        <taxon>Viridiplantae</taxon>
        <taxon>Streptophyta</taxon>
        <taxon>Embryophyta</taxon>
        <taxon>Tracheophyta</taxon>
        <taxon>Spermatophyta</taxon>
        <taxon>Magnoliopsida</taxon>
        <taxon>eudicotyledons</taxon>
        <taxon>Gunneridae</taxon>
        <taxon>Pentapetalae</taxon>
        <taxon>rosids</taxon>
        <taxon>fabids</taxon>
        <taxon>Fabales</taxon>
        <taxon>Fabaceae</taxon>
        <taxon>Caesalpinioideae</taxon>
        <taxon>mimosoid clade</taxon>
        <taxon>Acacieae</taxon>
        <taxon>Acacia</taxon>
    </lineage>
</organism>
<reference evidence="2" key="1">
    <citation type="submission" date="2023-10" db="EMBL/GenBank/DDBJ databases">
        <title>Chromosome-level genome of the transformable northern wattle, Acacia crassicarpa.</title>
        <authorList>
            <person name="Massaro I."/>
            <person name="Sinha N.R."/>
            <person name="Poethig S."/>
            <person name="Leichty A.R."/>
        </authorList>
    </citation>
    <scope>NUCLEOTIDE SEQUENCE</scope>
    <source>
        <strain evidence="2">Acra3RX</strain>
        <tissue evidence="2">Leaf</tissue>
    </source>
</reference>
<dbReference type="PANTHER" id="PTHR36030">
    <property type="entry name" value="CALMODULIN-BINDING DOMAIN-CONTAINING PROTEIN"/>
    <property type="match status" value="1"/>
</dbReference>
<dbReference type="InterPro" id="IPR008480">
    <property type="entry name" value="DUF761_pln"/>
</dbReference>
<dbReference type="AlphaFoldDB" id="A0AAE1MSX0"/>
<name>A0AAE1MSX0_9FABA</name>
<dbReference type="EMBL" id="JAWXYG010000005">
    <property type="protein sequence ID" value="KAK4272201.1"/>
    <property type="molecule type" value="Genomic_DNA"/>
</dbReference>
<keyword evidence="3" id="KW-1185">Reference proteome</keyword>
<feature type="compositionally biased region" description="Polar residues" evidence="1">
    <location>
        <begin position="24"/>
        <end position="35"/>
    </location>
</feature>